<organism evidence="1 2">
    <name type="scientific">Leadbetterella byssophila (strain DSM 17132 / JCM 16389 / KACC 11308 / NBRC 106382 / 4M15)</name>
    <dbReference type="NCBI Taxonomy" id="649349"/>
    <lineage>
        <taxon>Bacteria</taxon>
        <taxon>Pseudomonadati</taxon>
        <taxon>Bacteroidota</taxon>
        <taxon>Cytophagia</taxon>
        <taxon>Cytophagales</taxon>
        <taxon>Leadbetterellaceae</taxon>
        <taxon>Leadbetterella</taxon>
    </lineage>
</organism>
<dbReference type="AlphaFoldDB" id="E4RSS4"/>
<dbReference type="eggNOG" id="ENOG502ZWF6">
    <property type="taxonomic scope" value="Bacteria"/>
</dbReference>
<protein>
    <submittedName>
        <fullName evidence="1">Uncharacterized protein</fullName>
    </submittedName>
</protein>
<keyword evidence="2" id="KW-1185">Reference proteome</keyword>
<dbReference type="HOGENOM" id="CLU_3026706_0_0_10"/>
<evidence type="ECO:0000313" key="2">
    <source>
        <dbReference type="Proteomes" id="UP000007435"/>
    </source>
</evidence>
<gene>
    <name evidence="1" type="ordered locus">Lbys_0128</name>
</gene>
<name>E4RSS4_LEAB4</name>
<dbReference type="Proteomes" id="UP000007435">
    <property type="component" value="Chromosome"/>
</dbReference>
<reference evidence="1 2" key="2">
    <citation type="journal article" date="2011" name="Stand. Genomic Sci.">
        <title>Complete genome sequence of Leadbetterella byssophila type strain (4M15).</title>
        <authorList>
            <person name="Abt B."/>
            <person name="Teshima H."/>
            <person name="Lucas S."/>
            <person name="Lapidus A."/>
            <person name="Del Rio T.G."/>
            <person name="Nolan M."/>
            <person name="Tice H."/>
            <person name="Cheng J.F."/>
            <person name="Pitluck S."/>
            <person name="Liolios K."/>
            <person name="Pagani I."/>
            <person name="Ivanova N."/>
            <person name="Mavromatis K."/>
            <person name="Pati A."/>
            <person name="Tapia R."/>
            <person name="Han C."/>
            <person name="Goodwin L."/>
            <person name="Chen A."/>
            <person name="Palaniappan K."/>
            <person name="Land M."/>
            <person name="Hauser L."/>
            <person name="Chang Y.J."/>
            <person name="Jeffries C.D."/>
            <person name="Rohde M."/>
            <person name="Goker M."/>
            <person name="Tindall B.J."/>
            <person name="Detter J.C."/>
            <person name="Woyke T."/>
            <person name="Bristow J."/>
            <person name="Eisen J.A."/>
            <person name="Markowitz V."/>
            <person name="Hugenholtz P."/>
            <person name="Klenk H.P."/>
            <person name="Kyrpides N.C."/>
        </authorList>
    </citation>
    <scope>NUCLEOTIDE SEQUENCE [LARGE SCALE GENOMIC DNA]</scope>
    <source>
        <strain evidence="2">DSM 17132 / JCM 16389 / KACC 11308 / NBRC 106382 / 4M15</strain>
    </source>
</reference>
<accession>E4RSS4</accession>
<reference key="1">
    <citation type="submission" date="2010-11" db="EMBL/GenBank/DDBJ databases">
        <title>The complete genome of Leadbetterella byssophila DSM 17132.</title>
        <authorList>
            <consortium name="US DOE Joint Genome Institute (JGI-PGF)"/>
            <person name="Lucas S."/>
            <person name="Copeland A."/>
            <person name="Lapidus A."/>
            <person name="Glavina del Rio T."/>
            <person name="Dalin E."/>
            <person name="Tice H."/>
            <person name="Bruce D."/>
            <person name="Goodwin L."/>
            <person name="Pitluck S."/>
            <person name="Kyrpides N."/>
            <person name="Mavromatis K."/>
            <person name="Ivanova N."/>
            <person name="Teshima H."/>
            <person name="Brettin T."/>
            <person name="Detter J.C."/>
            <person name="Han C."/>
            <person name="Tapia R."/>
            <person name="Land M."/>
            <person name="Hauser L."/>
            <person name="Markowitz V."/>
            <person name="Cheng J.-F."/>
            <person name="Hugenholtz P."/>
            <person name="Woyke T."/>
            <person name="Wu D."/>
            <person name="Tindall B."/>
            <person name="Pomrenke H.G."/>
            <person name="Brambilla E."/>
            <person name="Klenk H.-P."/>
            <person name="Eisen J.A."/>
        </authorList>
    </citation>
    <scope>NUCLEOTIDE SEQUENCE [LARGE SCALE GENOMIC DNA]</scope>
    <source>
        <strain>DSM 17132</strain>
    </source>
</reference>
<dbReference type="STRING" id="649349.Lbys_0128"/>
<dbReference type="EMBL" id="CP002305">
    <property type="protein sequence ID" value="ADQ15924.1"/>
    <property type="molecule type" value="Genomic_DNA"/>
</dbReference>
<evidence type="ECO:0000313" key="1">
    <source>
        <dbReference type="EMBL" id="ADQ15924.1"/>
    </source>
</evidence>
<proteinExistence type="predicted"/>
<dbReference type="KEGG" id="lby:Lbys_0128"/>
<sequence length="55" mass="6180">MTITHDRKESRPNNMRLASCGVTFLNSSAVFQINFSAGLTVLYSGIPHERQAQKR</sequence>